<dbReference type="InterPro" id="IPR003593">
    <property type="entry name" value="AAA+_ATPase"/>
</dbReference>
<dbReference type="GO" id="GO:0008312">
    <property type="term" value="F:7S RNA binding"/>
    <property type="evidence" value="ECO:0007669"/>
    <property type="project" value="InterPro"/>
</dbReference>
<evidence type="ECO:0000256" key="3">
    <source>
        <dbReference type="ARBA" id="ARBA00022801"/>
    </source>
</evidence>
<protein>
    <recommendedName>
        <fullName evidence="9">Signal recognition particle protein</fullName>
        <ecNumber evidence="9">3.6.5.4</ecNumber>
    </recommendedName>
    <alternativeName>
        <fullName evidence="9">Fifty-four homolog</fullName>
    </alternativeName>
</protein>
<dbReference type="GO" id="GO:0003924">
    <property type="term" value="F:GTPase activity"/>
    <property type="evidence" value="ECO:0007669"/>
    <property type="project" value="UniProtKB-UniRule"/>
</dbReference>
<dbReference type="SUPFAM" id="SSF52540">
    <property type="entry name" value="P-loop containing nucleoside triphosphate hydrolases"/>
    <property type="match status" value="1"/>
</dbReference>
<dbReference type="PROSITE" id="PS00300">
    <property type="entry name" value="SRP54"/>
    <property type="match status" value="1"/>
</dbReference>
<dbReference type="InterPro" id="IPR004125">
    <property type="entry name" value="Signal_recog_particle_SRP54_M"/>
</dbReference>
<comment type="subcellular location">
    <subcellularLocation>
        <location evidence="9">Cytoplasm</location>
    </subcellularLocation>
    <text evidence="9">The SRP-RNC complex is targeted to the cytoplasmic membrane.</text>
</comment>
<dbReference type="Pfam" id="PF02978">
    <property type="entry name" value="SRP_SPB"/>
    <property type="match status" value="1"/>
</dbReference>
<dbReference type="PANTHER" id="PTHR11564">
    <property type="entry name" value="SIGNAL RECOGNITION PARTICLE 54K PROTEIN SRP54"/>
    <property type="match status" value="1"/>
</dbReference>
<evidence type="ECO:0000256" key="4">
    <source>
        <dbReference type="ARBA" id="ARBA00022884"/>
    </source>
</evidence>
<dbReference type="PANTHER" id="PTHR11564:SF5">
    <property type="entry name" value="SIGNAL RECOGNITION PARTICLE SUBUNIT SRP54"/>
    <property type="match status" value="1"/>
</dbReference>
<dbReference type="SMART" id="SM00382">
    <property type="entry name" value="AAA"/>
    <property type="match status" value="1"/>
</dbReference>
<dbReference type="InterPro" id="IPR013822">
    <property type="entry name" value="Signal_recog_particl_SRP54_hlx"/>
</dbReference>
<evidence type="ECO:0000256" key="9">
    <source>
        <dbReference type="HAMAP-Rule" id="MF_00306"/>
    </source>
</evidence>
<dbReference type="InterPro" id="IPR000897">
    <property type="entry name" value="SRP54_GTPase_dom"/>
</dbReference>
<evidence type="ECO:0000259" key="11">
    <source>
        <dbReference type="PROSITE" id="PS00300"/>
    </source>
</evidence>
<dbReference type="NCBIfam" id="TIGR00959">
    <property type="entry name" value="ffh"/>
    <property type="match status" value="1"/>
</dbReference>
<dbReference type="Gene3D" id="1.20.120.140">
    <property type="entry name" value="Signal recognition particle SRP54, nucleotide-binding domain"/>
    <property type="match status" value="1"/>
</dbReference>
<dbReference type="GO" id="GO:0048500">
    <property type="term" value="C:signal recognition particle"/>
    <property type="evidence" value="ECO:0007669"/>
    <property type="project" value="UniProtKB-UniRule"/>
</dbReference>
<evidence type="ECO:0000256" key="1">
    <source>
        <dbReference type="ARBA" id="ARBA00005450"/>
    </source>
</evidence>
<comment type="subunit">
    <text evidence="9">Part of the signal recognition particle protein translocation system, which is composed of SRP and FtsY.</text>
</comment>
<dbReference type="EMBL" id="JAJOMB010000013">
    <property type="protein sequence ID" value="MCD5313781.1"/>
    <property type="molecule type" value="Genomic_DNA"/>
</dbReference>
<dbReference type="SUPFAM" id="SSF47446">
    <property type="entry name" value="Signal peptide-binding domain"/>
    <property type="match status" value="1"/>
</dbReference>
<organism evidence="12 13">
    <name type="scientific">Kineosporia babensis</name>
    <dbReference type="NCBI Taxonomy" id="499548"/>
    <lineage>
        <taxon>Bacteria</taxon>
        <taxon>Bacillati</taxon>
        <taxon>Actinomycetota</taxon>
        <taxon>Actinomycetes</taxon>
        <taxon>Kineosporiales</taxon>
        <taxon>Kineosporiaceae</taxon>
        <taxon>Kineosporia</taxon>
    </lineage>
</organism>
<keyword evidence="2 9" id="KW-0547">Nucleotide-binding</keyword>
<proteinExistence type="inferred from homology"/>
<dbReference type="RefSeq" id="WP_231445367.1">
    <property type="nucleotide sequence ID" value="NZ_JAJOMB010000013.1"/>
</dbReference>
<dbReference type="Gene3D" id="1.10.260.30">
    <property type="entry name" value="Signal recognition particle, SRP54 subunit, M-domain"/>
    <property type="match status" value="1"/>
</dbReference>
<dbReference type="InterPro" id="IPR036891">
    <property type="entry name" value="Signal_recog_part_SRP54_M_sf"/>
</dbReference>
<dbReference type="Gene3D" id="3.40.50.300">
    <property type="entry name" value="P-loop containing nucleotide triphosphate hydrolases"/>
    <property type="match status" value="1"/>
</dbReference>
<evidence type="ECO:0000256" key="8">
    <source>
        <dbReference type="ARBA" id="ARBA00048027"/>
    </source>
</evidence>
<dbReference type="EC" id="3.6.5.4" evidence="9"/>
<dbReference type="InterPro" id="IPR042101">
    <property type="entry name" value="SRP54_N_sf"/>
</dbReference>
<dbReference type="SMART" id="SM00962">
    <property type="entry name" value="SRP54"/>
    <property type="match status" value="1"/>
</dbReference>
<comment type="domain">
    <text evidence="9">Composed of three domains: the N-terminal N domain, which is responsible for interactions with the ribosome, the central G domain, which binds GTP, and the C-terminal M domain, which binds the RNA and the signal sequence of the RNC.</text>
</comment>
<feature type="domain" description="SRP54-type proteins GTP-binding" evidence="11">
    <location>
        <begin position="280"/>
        <end position="293"/>
    </location>
</feature>
<name>A0A9X1SVL9_9ACTN</name>
<dbReference type="SMART" id="SM00963">
    <property type="entry name" value="SRP54_N"/>
    <property type="match status" value="1"/>
</dbReference>
<feature type="compositionally biased region" description="Gly residues" evidence="10">
    <location>
        <begin position="445"/>
        <end position="465"/>
    </location>
</feature>
<comment type="caution">
    <text evidence="12">The sequence shown here is derived from an EMBL/GenBank/DDBJ whole genome shotgun (WGS) entry which is preliminary data.</text>
</comment>
<dbReference type="InterPro" id="IPR004780">
    <property type="entry name" value="SRP"/>
</dbReference>
<reference evidence="12" key="1">
    <citation type="submission" date="2021-11" db="EMBL/GenBank/DDBJ databases">
        <title>Streptomyces corallinus and Kineosporia corallina sp. nov., two new coral-derived marine actinobacteria.</title>
        <authorList>
            <person name="Buangrab K."/>
            <person name="Sutthacheep M."/>
            <person name="Yeemin T."/>
            <person name="Harunari E."/>
            <person name="Igarashi Y."/>
            <person name="Sripreechasak P."/>
            <person name="Kanchanasin P."/>
            <person name="Tanasupawat S."/>
            <person name="Phongsopitanun W."/>
        </authorList>
    </citation>
    <scope>NUCLEOTIDE SEQUENCE</scope>
    <source>
        <strain evidence="12">JCM 31032</strain>
    </source>
</reference>
<feature type="binding site" evidence="9">
    <location>
        <begin position="107"/>
        <end position="114"/>
    </location>
    <ligand>
        <name>GTP</name>
        <dbReference type="ChEBI" id="CHEBI:37565"/>
    </ligand>
</feature>
<keyword evidence="7 9" id="KW-0687">Ribonucleoprotein</keyword>
<dbReference type="AlphaFoldDB" id="A0A9X1SVL9"/>
<keyword evidence="3 9" id="KW-0378">Hydrolase</keyword>
<dbReference type="GO" id="GO:0006614">
    <property type="term" value="P:SRP-dependent cotranslational protein targeting to membrane"/>
    <property type="evidence" value="ECO:0007669"/>
    <property type="project" value="InterPro"/>
</dbReference>
<keyword evidence="13" id="KW-1185">Reference proteome</keyword>
<dbReference type="Proteomes" id="UP001138997">
    <property type="component" value="Unassembled WGS sequence"/>
</dbReference>
<keyword evidence="6 9" id="KW-0733">Signal recognition particle</keyword>
<sequence>MFATLSDRLTATFKSLRGKGRLSEADVDATIREIRRALLDADVALPVVKQFTARIRERTVGTEVSQALNPAQQVVKIVNEELIGILGGETRRLRFAKNPPTVIMLAGLQGAGKTTLAGKLGRWLREQGHTPLLVASDLQRPNAVTQLEVVGERAGVPVFAPERGVSEGQGVSGTSQGDPVQVARDGVAFARDKHHDVVIIDTAGRLGVDGELMQQAADIKAATSPDEVLFVVDAMIGQDAVTTAMAFMEGVGFTGVVLSKLDGDARGGAALSVVGVTGQPVMFASTGEKLEEFELFHPDRMASRILDMGDILTLIEQAEKAFDAEQAEKMATKFADGDDFTLEDFLAQMAALKNMGSLKKMLGMLPGMGELREQLDNFDEREMDRVEAIIKSMTPLERRSPRVLNGSRRLRIAKGSGTQVSEVNTLIERFGEAQKMMRAMRKGGGMPGMPPGMGGMPGMPGLPGGKKGKGKNTAPRKGKAKSGNPAKRAQQLADGGKKSAAAPSGGAFGMGNQPSNVDPANFDLPPGFEKFLGR</sequence>
<evidence type="ECO:0000313" key="12">
    <source>
        <dbReference type="EMBL" id="MCD5313781.1"/>
    </source>
</evidence>
<dbReference type="Pfam" id="PF02881">
    <property type="entry name" value="SRP54_N"/>
    <property type="match status" value="1"/>
</dbReference>
<comment type="similarity">
    <text evidence="1 9">Belongs to the GTP-binding SRP family. SRP54 subfamily.</text>
</comment>
<evidence type="ECO:0000256" key="5">
    <source>
        <dbReference type="ARBA" id="ARBA00023134"/>
    </source>
</evidence>
<feature type="binding site" evidence="9">
    <location>
        <begin position="201"/>
        <end position="205"/>
    </location>
    <ligand>
        <name>GTP</name>
        <dbReference type="ChEBI" id="CHEBI:37565"/>
    </ligand>
</feature>
<dbReference type="Pfam" id="PF00448">
    <property type="entry name" value="SRP54"/>
    <property type="match status" value="1"/>
</dbReference>
<feature type="binding site" evidence="9">
    <location>
        <begin position="259"/>
        <end position="262"/>
    </location>
    <ligand>
        <name>GTP</name>
        <dbReference type="ChEBI" id="CHEBI:37565"/>
    </ligand>
</feature>
<comment type="catalytic activity">
    <reaction evidence="8 9">
        <text>GTP + H2O = GDP + phosphate + H(+)</text>
        <dbReference type="Rhea" id="RHEA:19669"/>
        <dbReference type="ChEBI" id="CHEBI:15377"/>
        <dbReference type="ChEBI" id="CHEBI:15378"/>
        <dbReference type="ChEBI" id="CHEBI:37565"/>
        <dbReference type="ChEBI" id="CHEBI:43474"/>
        <dbReference type="ChEBI" id="CHEBI:58189"/>
        <dbReference type="EC" id="3.6.5.4"/>
    </reaction>
</comment>
<evidence type="ECO:0000256" key="7">
    <source>
        <dbReference type="ARBA" id="ARBA00023274"/>
    </source>
</evidence>
<feature type="compositionally biased region" description="Basic residues" evidence="10">
    <location>
        <begin position="466"/>
        <end position="480"/>
    </location>
</feature>
<keyword evidence="5 9" id="KW-0342">GTP-binding</keyword>
<evidence type="ECO:0000256" key="2">
    <source>
        <dbReference type="ARBA" id="ARBA00022741"/>
    </source>
</evidence>
<dbReference type="InterPro" id="IPR022941">
    <property type="entry name" value="SRP54"/>
</dbReference>
<dbReference type="GO" id="GO:0005525">
    <property type="term" value="F:GTP binding"/>
    <property type="evidence" value="ECO:0007669"/>
    <property type="project" value="UniProtKB-UniRule"/>
</dbReference>
<accession>A0A9X1SVL9</accession>
<feature type="region of interest" description="Disordered" evidence="10">
    <location>
        <begin position="445"/>
        <end position="534"/>
    </location>
</feature>
<gene>
    <name evidence="9 12" type="primary">ffh</name>
    <name evidence="12" type="ORF">LR394_23010</name>
</gene>
<dbReference type="CDD" id="cd18539">
    <property type="entry name" value="SRP_G"/>
    <property type="match status" value="1"/>
</dbReference>
<keyword evidence="4 9" id="KW-0694">RNA-binding</keyword>
<keyword evidence="9" id="KW-0963">Cytoplasm</keyword>
<evidence type="ECO:0000256" key="10">
    <source>
        <dbReference type="SAM" id="MobiDB-lite"/>
    </source>
</evidence>
<evidence type="ECO:0000313" key="13">
    <source>
        <dbReference type="Proteomes" id="UP001138997"/>
    </source>
</evidence>
<evidence type="ECO:0000256" key="6">
    <source>
        <dbReference type="ARBA" id="ARBA00023135"/>
    </source>
</evidence>
<dbReference type="HAMAP" id="MF_00306">
    <property type="entry name" value="SRP54"/>
    <property type="match status" value="1"/>
</dbReference>
<dbReference type="InterPro" id="IPR027417">
    <property type="entry name" value="P-loop_NTPase"/>
</dbReference>
<comment type="function">
    <text evidence="9">Involved in targeting and insertion of nascent membrane proteins into the cytoplasmic membrane. Binds to the hydrophobic signal sequence of the ribosome-nascent chain (RNC) as it emerges from the ribosomes. The SRP-RNC complex is then targeted to the cytoplasmic membrane where it interacts with the SRP receptor FtsY.</text>
</comment>